<gene>
    <name evidence="1" type="ORF">BPAE_0007g00990</name>
</gene>
<name>A0A4Z1G384_9HELO</name>
<dbReference type="Proteomes" id="UP000297910">
    <property type="component" value="Unassembled WGS sequence"/>
</dbReference>
<organism evidence="1 2">
    <name type="scientific">Botrytis paeoniae</name>
    <dbReference type="NCBI Taxonomy" id="278948"/>
    <lineage>
        <taxon>Eukaryota</taxon>
        <taxon>Fungi</taxon>
        <taxon>Dikarya</taxon>
        <taxon>Ascomycota</taxon>
        <taxon>Pezizomycotina</taxon>
        <taxon>Leotiomycetes</taxon>
        <taxon>Helotiales</taxon>
        <taxon>Sclerotiniaceae</taxon>
        <taxon>Botrytis</taxon>
    </lineage>
</organism>
<protein>
    <submittedName>
        <fullName evidence="1">Uncharacterized protein</fullName>
    </submittedName>
</protein>
<comment type="caution">
    <text evidence="1">The sequence shown here is derived from an EMBL/GenBank/DDBJ whole genome shotgun (WGS) entry which is preliminary data.</text>
</comment>
<proteinExistence type="predicted"/>
<evidence type="ECO:0000313" key="2">
    <source>
        <dbReference type="Proteomes" id="UP000297910"/>
    </source>
</evidence>
<sequence length="320" mass="37709">MEDSYGLPAWSSSFEVYHPVQDNFETMRYLISKTDRDVIKNLPTLLRSAFYLTPESFKWILQSTEYPIHERSHRERALLVLGISKCRLLHMKELLWLTLDDMDMETCVQNLKQADFFKLLKRIIYCLGFIIANRLVVRRYGSPMAPYGDYLKNHLDITHDLFLAGSKCHHLKDTYKDYHHGFLLPLLMGAFSSFILCAPMFRTNAGFDRLEQCFKSSIETWLDQIISEGIDLIEYGQWEKEIHHVDRFCETTQFTSRASHHKGHDYVISFLTSTYGPKRSDWQFWFTIEPKCINQGCVKEFWDMAENPERQIPGAWNFDA</sequence>
<dbReference type="AlphaFoldDB" id="A0A4Z1G384"/>
<reference evidence="1 2" key="1">
    <citation type="submission" date="2017-12" db="EMBL/GenBank/DDBJ databases">
        <title>Comparative genomics of Botrytis spp.</title>
        <authorList>
            <person name="Valero-Jimenez C.A."/>
            <person name="Tapia P."/>
            <person name="Veloso J."/>
            <person name="Silva-Moreno E."/>
            <person name="Staats M."/>
            <person name="Valdes J.H."/>
            <person name="Van Kan J.A.L."/>
        </authorList>
    </citation>
    <scope>NUCLEOTIDE SEQUENCE [LARGE SCALE GENOMIC DNA]</scope>
    <source>
        <strain evidence="1 2">Bp0003</strain>
    </source>
</reference>
<evidence type="ECO:0000313" key="1">
    <source>
        <dbReference type="EMBL" id="TGO30218.1"/>
    </source>
</evidence>
<keyword evidence="2" id="KW-1185">Reference proteome</keyword>
<dbReference type="EMBL" id="PQXI01000007">
    <property type="protein sequence ID" value="TGO30218.1"/>
    <property type="molecule type" value="Genomic_DNA"/>
</dbReference>
<accession>A0A4Z1G384</accession>